<gene>
    <name evidence="1" type="ORF">SAMN02745702_02969</name>
</gene>
<reference evidence="1 2" key="1">
    <citation type="submission" date="2017-02" db="EMBL/GenBank/DDBJ databases">
        <authorList>
            <person name="Peterson S.W."/>
        </authorList>
    </citation>
    <scope>NUCLEOTIDE SEQUENCE [LARGE SCALE GENOMIC DNA]</scope>
    <source>
        <strain evidence="1 2">DSM 18034</strain>
    </source>
</reference>
<evidence type="ECO:0000313" key="2">
    <source>
        <dbReference type="Proteomes" id="UP000189733"/>
    </source>
</evidence>
<dbReference type="EMBL" id="FUYA01000022">
    <property type="protein sequence ID" value="SKA84492.1"/>
    <property type="molecule type" value="Genomic_DNA"/>
</dbReference>
<proteinExistence type="predicted"/>
<organism evidence="1 2">
    <name type="scientific">Desulfobaculum bizertense DSM 18034</name>
    <dbReference type="NCBI Taxonomy" id="1121442"/>
    <lineage>
        <taxon>Bacteria</taxon>
        <taxon>Pseudomonadati</taxon>
        <taxon>Thermodesulfobacteriota</taxon>
        <taxon>Desulfovibrionia</taxon>
        <taxon>Desulfovibrionales</taxon>
        <taxon>Desulfovibrionaceae</taxon>
        <taxon>Desulfobaculum</taxon>
    </lineage>
</organism>
<name>A0A1T4X4G9_9BACT</name>
<sequence>MRSVNIYKSCYSVRSTNLDDSLLEFPKFALMGSNWIIVQPLTRVARSIGSHSSKIYESV</sequence>
<evidence type="ECO:0000313" key="1">
    <source>
        <dbReference type="EMBL" id="SKA84492.1"/>
    </source>
</evidence>
<protein>
    <submittedName>
        <fullName evidence="1">Uncharacterized protein</fullName>
    </submittedName>
</protein>
<dbReference type="AlphaFoldDB" id="A0A1T4X4G9"/>
<accession>A0A1T4X4G9</accession>
<keyword evidence="2" id="KW-1185">Reference proteome</keyword>
<dbReference type="Proteomes" id="UP000189733">
    <property type="component" value="Unassembled WGS sequence"/>
</dbReference>